<gene>
    <name evidence="1" type="ORF">MTP08_14685</name>
</gene>
<protein>
    <submittedName>
        <fullName evidence="1">Uncharacterized protein</fullName>
    </submittedName>
</protein>
<accession>A0ABY4BPH7</accession>
<reference evidence="1 2" key="1">
    <citation type="submission" date="2022-03" db="EMBL/GenBank/DDBJ databases">
        <title>Chryseobacterium sp. isolated from the Andong Sikhe.</title>
        <authorList>
            <person name="Won M."/>
            <person name="Kim S.-J."/>
            <person name="Kwon S.-W."/>
        </authorList>
    </citation>
    <scope>NUCLEOTIDE SEQUENCE [LARGE SCALE GENOMIC DNA]</scope>
    <source>
        <strain evidence="1 2">ADR-1</strain>
        <plasmid evidence="1 2">unnamed2</plasmid>
    </source>
</reference>
<evidence type="ECO:0000313" key="2">
    <source>
        <dbReference type="Proteomes" id="UP000831068"/>
    </source>
</evidence>
<proteinExistence type="predicted"/>
<dbReference type="RefSeq" id="WP_243577828.1">
    <property type="nucleotide sequence ID" value="NZ_CP094531.1"/>
</dbReference>
<dbReference type="Proteomes" id="UP000831068">
    <property type="component" value="Plasmid unnamed2"/>
</dbReference>
<sequence length="401" mass="46845">MKKYFKNLLEKKLLSDNHDSFLKEFFEVLEEGYNVYYPSCGYDFSDLYYINSANLPEIGFEPKVFIHSDMSYLDKSTVINEMKCSDVDFQITFEVKIKLLENSEILFFKFKNTRNLDEKFLVIFSGFLNEDILKLLSNSSCKIPLVYSICDGITSGMGYEENSVSTIFYPAISTELGLKFIITEQSGDFDYRNINITSSVDSLLKFCDKKWLYKNSYQYDKIRSFIYKTLQKVPEKFINEPQIKIYTSHKISSGLLIKTIPENFDFWVRFEEFLTNNFKQSTSVENGNKINVFAMEDKDAKNDETESLIIKLLPYTTFEQLAKLPEIGKISKKLKRKFVTPLNLFLSDDSEAFDIRNVIDTSLEVQNYLLSTYLLYSINQNHPIVPQKITNNRYLNSDLFC</sequence>
<name>A0ABY4BPH7_9FLAO</name>
<keyword evidence="2" id="KW-1185">Reference proteome</keyword>
<organism evidence="1 2">
    <name type="scientific">Chryseobacterium oryzae</name>
    <dbReference type="NCBI Taxonomy" id="2929799"/>
    <lineage>
        <taxon>Bacteria</taxon>
        <taxon>Pseudomonadati</taxon>
        <taxon>Bacteroidota</taxon>
        <taxon>Flavobacteriia</taxon>
        <taxon>Flavobacteriales</taxon>
        <taxon>Weeksellaceae</taxon>
        <taxon>Chryseobacterium group</taxon>
        <taxon>Chryseobacterium</taxon>
    </lineage>
</organism>
<dbReference type="EMBL" id="CP094531">
    <property type="protein sequence ID" value="UOE39691.1"/>
    <property type="molecule type" value="Genomic_DNA"/>
</dbReference>
<keyword evidence="1" id="KW-0614">Plasmid</keyword>
<evidence type="ECO:0000313" key="1">
    <source>
        <dbReference type="EMBL" id="UOE39691.1"/>
    </source>
</evidence>
<geneLocation type="plasmid" evidence="1 2">
    <name>unnamed2</name>
</geneLocation>